<accession>A0A538U302</accession>
<feature type="transmembrane region" description="Helical" evidence="1">
    <location>
        <begin position="20"/>
        <end position="38"/>
    </location>
</feature>
<dbReference type="EMBL" id="VBPA01000221">
    <property type="protein sequence ID" value="TMQ70267.1"/>
    <property type="molecule type" value="Genomic_DNA"/>
</dbReference>
<protein>
    <recommendedName>
        <fullName evidence="4">Prepilin-type N-terminal cleavage/methylation domain-containing protein</fullName>
    </recommendedName>
</protein>
<evidence type="ECO:0008006" key="4">
    <source>
        <dbReference type="Google" id="ProtNLM"/>
    </source>
</evidence>
<dbReference type="InterPro" id="IPR012902">
    <property type="entry name" value="N_methyl_site"/>
</dbReference>
<keyword evidence="1" id="KW-0472">Membrane</keyword>
<dbReference type="Proteomes" id="UP000319836">
    <property type="component" value="Unassembled WGS sequence"/>
</dbReference>
<name>A0A538U302_UNCEI</name>
<dbReference type="AlphaFoldDB" id="A0A538U302"/>
<organism evidence="2 3">
    <name type="scientific">Eiseniibacteriota bacterium</name>
    <dbReference type="NCBI Taxonomy" id="2212470"/>
    <lineage>
        <taxon>Bacteria</taxon>
        <taxon>Candidatus Eiseniibacteriota</taxon>
    </lineage>
</organism>
<keyword evidence="1" id="KW-1133">Transmembrane helix</keyword>
<reference evidence="2 3" key="1">
    <citation type="journal article" date="2019" name="Nat. Microbiol.">
        <title>Mediterranean grassland soil C-N compound turnover is dependent on rainfall and depth, and is mediated by genomically divergent microorganisms.</title>
        <authorList>
            <person name="Diamond S."/>
            <person name="Andeer P.F."/>
            <person name="Li Z."/>
            <person name="Crits-Christoph A."/>
            <person name="Burstein D."/>
            <person name="Anantharaman K."/>
            <person name="Lane K.R."/>
            <person name="Thomas B.C."/>
            <person name="Pan C."/>
            <person name="Northen T.R."/>
            <person name="Banfield J.F."/>
        </authorList>
    </citation>
    <scope>NUCLEOTIDE SEQUENCE [LARGE SCALE GENOMIC DNA]</scope>
    <source>
        <strain evidence="2">WS_10</strain>
    </source>
</reference>
<dbReference type="Pfam" id="PF07963">
    <property type="entry name" value="N_methyl"/>
    <property type="match status" value="1"/>
</dbReference>
<dbReference type="PROSITE" id="PS00409">
    <property type="entry name" value="PROKAR_NTER_METHYL"/>
    <property type="match status" value="1"/>
</dbReference>
<gene>
    <name evidence="2" type="ORF">E6K80_09035</name>
</gene>
<evidence type="ECO:0000313" key="2">
    <source>
        <dbReference type="EMBL" id="TMQ70267.1"/>
    </source>
</evidence>
<comment type="caution">
    <text evidence="2">The sequence shown here is derived from an EMBL/GenBank/DDBJ whole genome shotgun (WGS) entry which is preliminary data.</text>
</comment>
<evidence type="ECO:0000313" key="3">
    <source>
        <dbReference type="Proteomes" id="UP000319836"/>
    </source>
</evidence>
<proteinExistence type="predicted"/>
<sequence length="148" mass="15774">MRAPSTRIGPAEAGFTLIEALVASLIAVIAVMGLAFTFSAGRGMIDRYATARDALAATEQRMERLSILSLKDAGNADLAPGTHGPLPRPLNGNMSGTERWTVTWIDDPVDNAGGDPNPNDYKQVTVDVRWMSGAVQDHVQLTRIVVGS</sequence>
<keyword evidence="1" id="KW-0812">Transmembrane</keyword>
<evidence type="ECO:0000256" key="1">
    <source>
        <dbReference type="SAM" id="Phobius"/>
    </source>
</evidence>